<keyword evidence="2" id="KW-0472">Membrane</keyword>
<evidence type="ECO:0008006" key="5">
    <source>
        <dbReference type="Google" id="ProtNLM"/>
    </source>
</evidence>
<dbReference type="Proteomes" id="UP000540506">
    <property type="component" value="Unassembled WGS sequence"/>
</dbReference>
<name>A0A7W7R5V2_KITKI</name>
<evidence type="ECO:0000313" key="4">
    <source>
        <dbReference type="Proteomes" id="UP000540506"/>
    </source>
</evidence>
<dbReference type="AlphaFoldDB" id="A0A7W7R5V2"/>
<dbReference type="RefSeq" id="WP_184938657.1">
    <property type="nucleotide sequence ID" value="NZ_JACHJV010000001.1"/>
</dbReference>
<sequence>MSRATVNRLLLGLVGLVLALGALLVLAGGLNLYRHLGVTPPGWWPLTSPTQPVLSTASRTRWRDRGWWWPAVVAGLAALALLSLGWLVAQLRRPAPAELELPTPGVPGLRLRLRGAALAEAIQGAALEQPQVTAARARLVGRGKRLKLRVLLLLEPGARVAEAVRDFRSGPLAHAAAALALDGELPLDLRVQVAPTEQPRHPRPRGRTRRPARVR</sequence>
<evidence type="ECO:0000256" key="1">
    <source>
        <dbReference type="SAM" id="MobiDB-lite"/>
    </source>
</evidence>
<protein>
    <recommendedName>
        <fullName evidence="5">Alkaline shock response membrane anchor protein AmaP</fullName>
    </recommendedName>
</protein>
<keyword evidence="4" id="KW-1185">Reference proteome</keyword>
<feature type="transmembrane region" description="Helical" evidence="2">
    <location>
        <begin position="67"/>
        <end position="89"/>
    </location>
</feature>
<proteinExistence type="predicted"/>
<reference evidence="3 4" key="1">
    <citation type="submission" date="2020-08" db="EMBL/GenBank/DDBJ databases">
        <title>Sequencing the genomes of 1000 actinobacteria strains.</title>
        <authorList>
            <person name="Klenk H.-P."/>
        </authorList>
    </citation>
    <scope>NUCLEOTIDE SEQUENCE [LARGE SCALE GENOMIC DNA]</scope>
    <source>
        <strain evidence="3 4">DSM 41654</strain>
    </source>
</reference>
<dbReference type="EMBL" id="JACHJV010000001">
    <property type="protein sequence ID" value="MBB4925997.1"/>
    <property type="molecule type" value="Genomic_DNA"/>
</dbReference>
<evidence type="ECO:0000313" key="3">
    <source>
        <dbReference type="EMBL" id="MBB4925997.1"/>
    </source>
</evidence>
<gene>
    <name evidence="3" type="ORF">FHR34_004990</name>
</gene>
<feature type="region of interest" description="Disordered" evidence="1">
    <location>
        <begin position="193"/>
        <end position="215"/>
    </location>
</feature>
<accession>A0A7W7R5V2</accession>
<feature type="compositionally biased region" description="Basic residues" evidence="1">
    <location>
        <begin position="201"/>
        <end position="215"/>
    </location>
</feature>
<comment type="caution">
    <text evidence="3">The sequence shown here is derived from an EMBL/GenBank/DDBJ whole genome shotgun (WGS) entry which is preliminary data.</text>
</comment>
<organism evidence="3 4">
    <name type="scientific">Kitasatospora kifunensis</name>
    <name type="common">Streptomyces kifunensis</name>
    <dbReference type="NCBI Taxonomy" id="58351"/>
    <lineage>
        <taxon>Bacteria</taxon>
        <taxon>Bacillati</taxon>
        <taxon>Actinomycetota</taxon>
        <taxon>Actinomycetes</taxon>
        <taxon>Kitasatosporales</taxon>
        <taxon>Streptomycetaceae</taxon>
        <taxon>Kitasatospora</taxon>
    </lineage>
</organism>
<evidence type="ECO:0000256" key="2">
    <source>
        <dbReference type="SAM" id="Phobius"/>
    </source>
</evidence>
<keyword evidence="2" id="KW-1133">Transmembrane helix</keyword>
<keyword evidence="2" id="KW-0812">Transmembrane</keyword>